<keyword evidence="2" id="KW-1185">Reference proteome</keyword>
<evidence type="ECO:0000313" key="1">
    <source>
        <dbReference type="EMBL" id="GCL37117.1"/>
    </source>
</evidence>
<dbReference type="Proteomes" id="UP000300142">
    <property type="component" value="Unassembled WGS sequence"/>
</dbReference>
<evidence type="ECO:0000313" key="2">
    <source>
        <dbReference type="Proteomes" id="UP000300142"/>
    </source>
</evidence>
<organism evidence="1 2">
    <name type="scientific">Sphaerospermopsis reniformis</name>
    <dbReference type="NCBI Taxonomy" id="531300"/>
    <lineage>
        <taxon>Bacteria</taxon>
        <taxon>Bacillati</taxon>
        <taxon>Cyanobacteriota</taxon>
        <taxon>Cyanophyceae</taxon>
        <taxon>Nostocales</taxon>
        <taxon>Aphanizomenonaceae</taxon>
        <taxon>Sphaerospermopsis</taxon>
    </lineage>
</organism>
<dbReference type="InterPro" id="IPR015867">
    <property type="entry name" value="N-reg_PII/ATP_PRibTrfase_C"/>
</dbReference>
<dbReference type="Gene3D" id="3.30.70.120">
    <property type="match status" value="2"/>
</dbReference>
<dbReference type="RefSeq" id="WP_199301872.1">
    <property type="nucleotide sequence ID" value="NZ_BJCE01000063.1"/>
</dbReference>
<dbReference type="GO" id="GO:0030234">
    <property type="term" value="F:enzyme regulator activity"/>
    <property type="evidence" value="ECO:0007669"/>
    <property type="project" value="InterPro"/>
</dbReference>
<gene>
    <name evidence="1" type="primary">glnB or glnK</name>
    <name evidence="1" type="ORF">SR1949_22240</name>
</gene>
<sequence length="210" mass="23307">MELVNRVEIIVSTLEQREVIDILNSVKVPGYTLIENSSGKGDRGICYNDLGREFSNSYISTICTNQIQFEYLLRDILPILKTIGGICLITTSNSLISDNFSPNLTSLNLSIPIMQEVQKVEIVIDTSHIEDALNILEIVSVSGYTIIKDTSGKGDRGLVSSDIDYEFSNSYIMTVCTNQKQLDNLVEKITPLLKKIGGVCLVTDAKWVNH</sequence>
<dbReference type="InterPro" id="IPR002187">
    <property type="entry name" value="N-reg_PII"/>
</dbReference>
<name>A0A479ZX93_9CYAN</name>
<proteinExistence type="predicted"/>
<dbReference type="SUPFAM" id="SSF54913">
    <property type="entry name" value="GlnB-like"/>
    <property type="match status" value="2"/>
</dbReference>
<accession>A0A479ZX93</accession>
<dbReference type="AlphaFoldDB" id="A0A479ZX93"/>
<dbReference type="GO" id="GO:0006808">
    <property type="term" value="P:regulation of nitrogen utilization"/>
    <property type="evidence" value="ECO:0007669"/>
    <property type="project" value="InterPro"/>
</dbReference>
<protein>
    <submittedName>
        <fullName evidence="1">Nitrogen regulatory protein P-II</fullName>
    </submittedName>
</protein>
<comment type="caution">
    <text evidence="1">The sequence shown here is derived from an EMBL/GenBank/DDBJ whole genome shotgun (WGS) entry which is preliminary data.</text>
</comment>
<dbReference type="EMBL" id="BJCE01000063">
    <property type="protein sequence ID" value="GCL37117.1"/>
    <property type="molecule type" value="Genomic_DNA"/>
</dbReference>
<dbReference type="InterPro" id="IPR011322">
    <property type="entry name" value="N-reg_PII-like_a/b"/>
</dbReference>
<reference evidence="2" key="1">
    <citation type="submission" date="2019-02" db="EMBL/GenBank/DDBJ databases">
        <title>Draft genome sequence of Sphaerospermopsis reniformis NIES-1949.</title>
        <authorList>
            <person name="Yamaguchi H."/>
            <person name="Suzuki S."/>
            <person name="Kawachi M."/>
        </authorList>
    </citation>
    <scope>NUCLEOTIDE SEQUENCE [LARGE SCALE GENOMIC DNA]</scope>
    <source>
        <strain evidence="2">NIES-1949</strain>
    </source>
</reference>
<dbReference type="Pfam" id="PF00543">
    <property type="entry name" value="P-II"/>
    <property type="match status" value="2"/>
</dbReference>